<dbReference type="GO" id="GO:0003677">
    <property type="term" value="F:DNA binding"/>
    <property type="evidence" value="ECO:0007669"/>
    <property type="project" value="InterPro"/>
</dbReference>
<keyword evidence="3" id="KW-0731">Sigma factor</keyword>
<accession>A0A1I6IJB7</accession>
<feature type="domain" description="RNA polymerase sigma factor 70 region 4 type 2" evidence="6">
    <location>
        <begin position="142"/>
        <end position="194"/>
    </location>
</feature>
<dbReference type="CDD" id="cd06171">
    <property type="entry name" value="Sigma70_r4"/>
    <property type="match status" value="1"/>
</dbReference>
<dbReference type="SUPFAM" id="SSF88659">
    <property type="entry name" value="Sigma3 and sigma4 domains of RNA polymerase sigma factors"/>
    <property type="match status" value="1"/>
</dbReference>
<feature type="domain" description="RNA polymerase sigma-70 region 2" evidence="5">
    <location>
        <begin position="30"/>
        <end position="95"/>
    </location>
</feature>
<dbReference type="OrthoDB" id="9784272at2"/>
<gene>
    <name evidence="7" type="ORF">SAMN05216203_2346</name>
</gene>
<dbReference type="GO" id="GO:0006352">
    <property type="term" value="P:DNA-templated transcription initiation"/>
    <property type="evidence" value="ECO:0007669"/>
    <property type="project" value="InterPro"/>
</dbReference>
<dbReference type="Proteomes" id="UP000198644">
    <property type="component" value="Unassembled WGS sequence"/>
</dbReference>
<dbReference type="PANTHER" id="PTHR43133">
    <property type="entry name" value="RNA POLYMERASE ECF-TYPE SIGMA FACTO"/>
    <property type="match status" value="1"/>
</dbReference>
<dbReference type="InterPro" id="IPR039425">
    <property type="entry name" value="RNA_pol_sigma-70-like"/>
</dbReference>
<evidence type="ECO:0000256" key="3">
    <source>
        <dbReference type="ARBA" id="ARBA00023082"/>
    </source>
</evidence>
<dbReference type="InterPro" id="IPR013249">
    <property type="entry name" value="RNA_pol_sigma70_r4_t2"/>
</dbReference>
<dbReference type="InterPro" id="IPR013324">
    <property type="entry name" value="RNA_pol_sigma_r3/r4-like"/>
</dbReference>
<dbReference type="EMBL" id="FOYW01000001">
    <property type="protein sequence ID" value="SFR66390.1"/>
    <property type="molecule type" value="Genomic_DNA"/>
</dbReference>
<sequence length="207" mass="23514">MATLSDTPQKEAGLVDALKAGDQQAFRIAVREYSPDMLAVARYYLDHSSAEDVVQDTWVNVVDAIQKFEGRSGLKTWLHRIVANRCKNRLRTANREVSSEFGEVLEPGIADRFESGGRWATPPKLRFEEHAESLMENDALSECLDKHLSSLPEKQRSAVMLYEAHQHNADDVCNILDINASNLRVLVHRARQKIYLMVERFQETGEC</sequence>
<dbReference type="InterPro" id="IPR014284">
    <property type="entry name" value="RNA_pol_sigma-70_dom"/>
</dbReference>
<evidence type="ECO:0000259" key="5">
    <source>
        <dbReference type="Pfam" id="PF04542"/>
    </source>
</evidence>
<reference evidence="8" key="1">
    <citation type="submission" date="2016-10" db="EMBL/GenBank/DDBJ databases">
        <authorList>
            <person name="Varghese N."/>
            <person name="Submissions S."/>
        </authorList>
    </citation>
    <scope>NUCLEOTIDE SEQUENCE [LARGE SCALE GENOMIC DNA]</scope>
    <source>
        <strain evidence="8">CGMCC 1.9167</strain>
    </source>
</reference>
<dbReference type="InterPro" id="IPR036388">
    <property type="entry name" value="WH-like_DNA-bd_sf"/>
</dbReference>
<dbReference type="PANTHER" id="PTHR43133:SF53">
    <property type="entry name" value="ECF RNA POLYMERASE SIGMA-E FACTOR"/>
    <property type="match status" value="1"/>
</dbReference>
<comment type="similarity">
    <text evidence="1">Belongs to the sigma-70 factor family. ECF subfamily.</text>
</comment>
<dbReference type="Pfam" id="PF04542">
    <property type="entry name" value="Sigma70_r2"/>
    <property type="match status" value="1"/>
</dbReference>
<keyword evidence="4" id="KW-0804">Transcription</keyword>
<dbReference type="AlphaFoldDB" id="A0A1I6IJB7"/>
<dbReference type="Pfam" id="PF08281">
    <property type="entry name" value="Sigma70_r4_2"/>
    <property type="match status" value="1"/>
</dbReference>
<evidence type="ECO:0000256" key="2">
    <source>
        <dbReference type="ARBA" id="ARBA00023015"/>
    </source>
</evidence>
<dbReference type="RefSeq" id="WP_092012507.1">
    <property type="nucleotide sequence ID" value="NZ_FOYW01000001.1"/>
</dbReference>
<evidence type="ECO:0000256" key="1">
    <source>
        <dbReference type="ARBA" id="ARBA00010641"/>
    </source>
</evidence>
<dbReference type="SUPFAM" id="SSF88946">
    <property type="entry name" value="Sigma2 domain of RNA polymerase sigma factors"/>
    <property type="match status" value="1"/>
</dbReference>
<evidence type="ECO:0000256" key="4">
    <source>
        <dbReference type="ARBA" id="ARBA00023163"/>
    </source>
</evidence>
<dbReference type="STRING" id="650891.SAMN05216203_2346"/>
<evidence type="ECO:0000313" key="8">
    <source>
        <dbReference type="Proteomes" id="UP000198644"/>
    </source>
</evidence>
<dbReference type="GO" id="GO:0016987">
    <property type="term" value="F:sigma factor activity"/>
    <property type="evidence" value="ECO:0007669"/>
    <property type="project" value="UniProtKB-KW"/>
</dbReference>
<organism evidence="7 8">
    <name type="scientific">Marinobacter daqiaonensis</name>
    <dbReference type="NCBI Taxonomy" id="650891"/>
    <lineage>
        <taxon>Bacteria</taxon>
        <taxon>Pseudomonadati</taxon>
        <taxon>Pseudomonadota</taxon>
        <taxon>Gammaproteobacteria</taxon>
        <taxon>Pseudomonadales</taxon>
        <taxon>Marinobacteraceae</taxon>
        <taxon>Marinobacter</taxon>
    </lineage>
</organism>
<protein>
    <submittedName>
        <fullName evidence="7">RNA polymerase sigma-70 factor, ECF subfamily</fullName>
    </submittedName>
</protein>
<name>A0A1I6IJB7_9GAMM</name>
<dbReference type="Gene3D" id="1.10.1740.10">
    <property type="match status" value="1"/>
</dbReference>
<proteinExistence type="inferred from homology"/>
<evidence type="ECO:0000259" key="6">
    <source>
        <dbReference type="Pfam" id="PF08281"/>
    </source>
</evidence>
<keyword evidence="8" id="KW-1185">Reference proteome</keyword>
<evidence type="ECO:0000313" key="7">
    <source>
        <dbReference type="EMBL" id="SFR66390.1"/>
    </source>
</evidence>
<dbReference type="Gene3D" id="1.10.10.10">
    <property type="entry name" value="Winged helix-like DNA-binding domain superfamily/Winged helix DNA-binding domain"/>
    <property type="match status" value="1"/>
</dbReference>
<dbReference type="InterPro" id="IPR007627">
    <property type="entry name" value="RNA_pol_sigma70_r2"/>
</dbReference>
<dbReference type="NCBIfam" id="TIGR02937">
    <property type="entry name" value="sigma70-ECF"/>
    <property type="match status" value="1"/>
</dbReference>
<dbReference type="InterPro" id="IPR013325">
    <property type="entry name" value="RNA_pol_sigma_r2"/>
</dbReference>
<keyword evidence="2" id="KW-0805">Transcription regulation</keyword>